<organism evidence="2 3">
    <name type="scientific">Rubritalea halochordaticola</name>
    <dbReference type="NCBI Taxonomy" id="714537"/>
    <lineage>
        <taxon>Bacteria</taxon>
        <taxon>Pseudomonadati</taxon>
        <taxon>Verrucomicrobiota</taxon>
        <taxon>Verrucomicrobiia</taxon>
        <taxon>Verrucomicrobiales</taxon>
        <taxon>Rubritaleaceae</taxon>
        <taxon>Rubritalea</taxon>
    </lineage>
</organism>
<dbReference type="Proteomes" id="UP001424741">
    <property type="component" value="Unassembled WGS sequence"/>
</dbReference>
<evidence type="ECO:0000256" key="1">
    <source>
        <dbReference type="SAM" id="SignalP"/>
    </source>
</evidence>
<evidence type="ECO:0008006" key="4">
    <source>
        <dbReference type="Google" id="ProtNLM"/>
    </source>
</evidence>
<name>A0ABP9UXA9_9BACT</name>
<keyword evidence="1" id="KW-0732">Signal</keyword>
<protein>
    <recommendedName>
        <fullName evidence="4">Redoxin domain-containing protein</fullName>
    </recommendedName>
</protein>
<comment type="caution">
    <text evidence="2">The sequence shown here is derived from an EMBL/GenBank/DDBJ whole genome shotgun (WGS) entry which is preliminary data.</text>
</comment>
<accession>A0ABP9UXA9</accession>
<gene>
    <name evidence="2" type="ORF">Rhal01_01285</name>
</gene>
<feature type="chain" id="PRO_5045240543" description="Redoxin domain-containing protein" evidence="1">
    <location>
        <begin position="22"/>
        <end position="67"/>
    </location>
</feature>
<sequence length="67" mass="7288">MNLQFLKQAALGLFMATSALSTLSAKETNLPDHKITEWSLGKTVSGEERSLDKLKGKVVVIENWGVG</sequence>
<reference evidence="2 3" key="1">
    <citation type="submission" date="2024-02" db="EMBL/GenBank/DDBJ databases">
        <title>Rubritalea halochordaticola NBRC 107102.</title>
        <authorList>
            <person name="Ichikawa N."/>
            <person name="Katano-Makiyama Y."/>
            <person name="Hidaka K."/>
        </authorList>
    </citation>
    <scope>NUCLEOTIDE SEQUENCE [LARGE SCALE GENOMIC DNA]</scope>
    <source>
        <strain evidence="2 3">NBRC 107102</strain>
    </source>
</reference>
<feature type="signal peptide" evidence="1">
    <location>
        <begin position="1"/>
        <end position="21"/>
    </location>
</feature>
<evidence type="ECO:0000313" key="3">
    <source>
        <dbReference type="Proteomes" id="UP001424741"/>
    </source>
</evidence>
<proteinExistence type="predicted"/>
<keyword evidence="3" id="KW-1185">Reference proteome</keyword>
<evidence type="ECO:0000313" key="2">
    <source>
        <dbReference type="EMBL" id="GAA5495113.1"/>
    </source>
</evidence>
<dbReference type="RefSeq" id="WP_346187957.1">
    <property type="nucleotide sequence ID" value="NZ_BAABRL010000003.1"/>
</dbReference>
<dbReference type="EMBL" id="BAABRL010000003">
    <property type="protein sequence ID" value="GAA5495113.1"/>
    <property type="molecule type" value="Genomic_DNA"/>
</dbReference>